<evidence type="ECO:0000313" key="1">
    <source>
        <dbReference type="EMBL" id="KAJ8632638.1"/>
    </source>
</evidence>
<dbReference type="Proteomes" id="UP001234297">
    <property type="component" value="Chromosome 8"/>
</dbReference>
<gene>
    <name evidence="1" type="ORF">MRB53_025974</name>
</gene>
<accession>A0ACC2LHP0</accession>
<comment type="caution">
    <text evidence="1">The sequence shown here is derived from an EMBL/GenBank/DDBJ whole genome shotgun (WGS) entry which is preliminary data.</text>
</comment>
<proteinExistence type="predicted"/>
<keyword evidence="2" id="KW-1185">Reference proteome</keyword>
<reference evidence="1 2" key="1">
    <citation type="journal article" date="2022" name="Hortic Res">
        <title>A haplotype resolved chromosomal level avocado genome allows analysis of novel avocado genes.</title>
        <authorList>
            <person name="Nath O."/>
            <person name="Fletcher S.J."/>
            <person name="Hayward A."/>
            <person name="Shaw L.M."/>
            <person name="Masouleh A.K."/>
            <person name="Furtado A."/>
            <person name="Henry R.J."/>
            <person name="Mitter N."/>
        </authorList>
    </citation>
    <scope>NUCLEOTIDE SEQUENCE [LARGE SCALE GENOMIC DNA]</scope>
    <source>
        <strain evidence="2">cv. Hass</strain>
    </source>
</reference>
<dbReference type="EMBL" id="CM056816">
    <property type="protein sequence ID" value="KAJ8632638.1"/>
    <property type="molecule type" value="Genomic_DNA"/>
</dbReference>
<name>A0ACC2LHP0_PERAE</name>
<sequence length="82" mass="8913">MQTMMQSHRDADAAANKKKSIESLAKKREDKKEKGSLQPGGAASAEGGFLGLLHLNGQVFFPLNQSSDPDIWSGIFLLILLE</sequence>
<organism evidence="1 2">
    <name type="scientific">Persea americana</name>
    <name type="common">Avocado</name>
    <dbReference type="NCBI Taxonomy" id="3435"/>
    <lineage>
        <taxon>Eukaryota</taxon>
        <taxon>Viridiplantae</taxon>
        <taxon>Streptophyta</taxon>
        <taxon>Embryophyta</taxon>
        <taxon>Tracheophyta</taxon>
        <taxon>Spermatophyta</taxon>
        <taxon>Magnoliopsida</taxon>
        <taxon>Magnoliidae</taxon>
        <taxon>Laurales</taxon>
        <taxon>Lauraceae</taxon>
        <taxon>Persea</taxon>
    </lineage>
</organism>
<evidence type="ECO:0000313" key="2">
    <source>
        <dbReference type="Proteomes" id="UP001234297"/>
    </source>
</evidence>
<protein>
    <submittedName>
        <fullName evidence="1">Uncharacterized protein</fullName>
    </submittedName>
</protein>